<dbReference type="InterPro" id="IPR038479">
    <property type="entry name" value="Transthyretin-like_sf"/>
</dbReference>
<dbReference type="Gene3D" id="2.60.40.3330">
    <property type="match status" value="1"/>
</dbReference>
<name>A0A2G5SN67_9PELO</name>
<feature type="signal peptide" evidence="1">
    <location>
        <begin position="1"/>
        <end position="20"/>
    </location>
</feature>
<reference evidence="3" key="1">
    <citation type="submission" date="2017-10" db="EMBL/GenBank/DDBJ databases">
        <title>Rapid genome shrinkage in a self-fertile nematode reveals novel sperm competition proteins.</title>
        <authorList>
            <person name="Yin D."/>
            <person name="Schwarz E.M."/>
            <person name="Thomas C.G."/>
            <person name="Felde R.L."/>
            <person name="Korf I.F."/>
            <person name="Cutter A.D."/>
            <person name="Schartner C.M."/>
            <person name="Ralston E.J."/>
            <person name="Meyer B.J."/>
            <person name="Haag E.S."/>
        </authorList>
    </citation>
    <scope>NUCLEOTIDE SEQUENCE [LARGE SCALE GENOMIC DNA]</scope>
    <source>
        <strain evidence="3">JU1422</strain>
    </source>
</reference>
<organism evidence="2 3">
    <name type="scientific">Caenorhabditis nigoni</name>
    <dbReference type="NCBI Taxonomy" id="1611254"/>
    <lineage>
        <taxon>Eukaryota</taxon>
        <taxon>Metazoa</taxon>
        <taxon>Ecdysozoa</taxon>
        <taxon>Nematoda</taxon>
        <taxon>Chromadorea</taxon>
        <taxon>Rhabditida</taxon>
        <taxon>Rhabditina</taxon>
        <taxon>Rhabditomorpha</taxon>
        <taxon>Rhabditoidea</taxon>
        <taxon>Rhabditidae</taxon>
        <taxon>Peloderinae</taxon>
        <taxon>Caenorhabditis</taxon>
    </lineage>
</organism>
<evidence type="ECO:0000256" key="1">
    <source>
        <dbReference type="SAM" id="SignalP"/>
    </source>
</evidence>
<sequence length="149" mass="17120">MGKFFVFFLFWTSCLIQVETVTKFRIGGQLICDYNKDFRYSIYLYDRDLIIGRTRNEHVRGSVNFSMLGRDINRGESNYYHPYMKISHSCNLNNRGQRCKYPMGVFYSSQSEVISMNYVINITNAGISGGVLGAPPLYESSANQLTFPS</sequence>
<gene>
    <name evidence="2" type="primary">Cnig_chr_X.g23098</name>
    <name evidence="2" type="ORF">B9Z55_023098</name>
</gene>
<proteinExistence type="predicted"/>
<comment type="caution">
    <text evidence="2">The sequence shown here is derived from an EMBL/GenBank/DDBJ whole genome shotgun (WGS) entry which is preliminary data.</text>
</comment>
<evidence type="ECO:0000313" key="3">
    <source>
        <dbReference type="Proteomes" id="UP000230233"/>
    </source>
</evidence>
<keyword evidence="1" id="KW-0732">Signal</keyword>
<evidence type="ECO:0000313" key="2">
    <source>
        <dbReference type="EMBL" id="PIC16520.1"/>
    </source>
</evidence>
<feature type="chain" id="PRO_5013761270" description="Intein C-terminal splicing domain-containing protein" evidence="1">
    <location>
        <begin position="21"/>
        <end position="149"/>
    </location>
</feature>
<keyword evidence="3" id="KW-1185">Reference proteome</keyword>
<dbReference type="Proteomes" id="UP000230233">
    <property type="component" value="Chromosome X"/>
</dbReference>
<dbReference type="EMBL" id="PDUG01000006">
    <property type="protein sequence ID" value="PIC16520.1"/>
    <property type="molecule type" value="Genomic_DNA"/>
</dbReference>
<dbReference type="AlphaFoldDB" id="A0A2G5SN67"/>
<evidence type="ECO:0008006" key="4">
    <source>
        <dbReference type="Google" id="ProtNLM"/>
    </source>
</evidence>
<protein>
    <recommendedName>
        <fullName evidence="4">Intein C-terminal splicing domain-containing protein</fullName>
    </recommendedName>
</protein>
<accession>A0A2G5SN67</accession>